<dbReference type="STRING" id="4577.A0A1D6IIA2"/>
<dbReference type="PANTHER" id="PTHR45892">
    <property type="entry name" value="AMINOACYLASE-1"/>
    <property type="match status" value="1"/>
</dbReference>
<reference evidence="1" key="1">
    <citation type="submission" date="2015-12" db="EMBL/GenBank/DDBJ databases">
        <title>Update maize B73 reference genome by single molecule sequencing technologies.</title>
        <authorList>
            <consortium name="Maize Genome Sequencing Project"/>
            <person name="Ware D."/>
        </authorList>
    </citation>
    <scope>NUCLEOTIDE SEQUENCE [LARGE SCALE GENOMIC DNA]</scope>
    <source>
        <tissue evidence="1">Seedling</tissue>
    </source>
</reference>
<dbReference type="Gene3D" id="1.10.150.900">
    <property type="match status" value="1"/>
</dbReference>
<sequence>MATGSAWSRESRSAQRSPVQKLPRVKFVQARGIGLARWAGRLPCSLPDGLKSAFLSRTYGWTTHTIRPIPQLVQKGPATDVAGRPVSTATNASNPWWLTFEKAIASAGGELSKPEILSSTTDSRFARQLGIPALGFSPMTSTPILLHDHNEFLEDRVFLRGIQVFETTLKDRLTTIQSHQRPPPPRPRRLMMMIHLQLQPVALDQVILCCPHGPLMNLLRLTVAYFPIPVCVGSTDEQDMKAALFQKQSFGDVHGAFA</sequence>
<dbReference type="GO" id="GO:0016787">
    <property type="term" value="F:hydrolase activity"/>
    <property type="evidence" value="ECO:0007669"/>
    <property type="project" value="InterPro"/>
</dbReference>
<accession>A0A1D6IIA2</accession>
<dbReference type="FunFam" id="1.10.150.900:FF:000001">
    <property type="entry name" value="Aminoacylase-1, putative"/>
    <property type="match status" value="1"/>
</dbReference>
<dbReference type="ExpressionAtlas" id="A0A1D6IIA2">
    <property type="expression patterns" value="baseline and differential"/>
</dbReference>
<dbReference type="SUPFAM" id="SSF53187">
    <property type="entry name" value="Zn-dependent exopeptidases"/>
    <property type="match status" value="1"/>
</dbReference>
<name>A0A1D6IIA2_MAIZE</name>
<dbReference type="EMBL" id="CM007650">
    <property type="protein sequence ID" value="ONM59215.1"/>
    <property type="molecule type" value="Genomic_DNA"/>
</dbReference>
<dbReference type="InterPro" id="IPR052083">
    <property type="entry name" value="Aminoacylase-1_M20A"/>
</dbReference>
<proteinExistence type="predicted"/>
<dbReference type="Pfam" id="PF01546">
    <property type="entry name" value="Peptidase_M20"/>
    <property type="match status" value="1"/>
</dbReference>
<dbReference type="PANTHER" id="PTHR45892:SF3">
    <property type="entry name" value="PUTATIVE-RELATED"/>
    <property type="match status" value="1"/>
</dbReference>
<dbReference type="AlphaFoldDB" id="A0A1D6IIA2"/>
<gene>
    <name evidence="1" type="ORF">ZEAMMB73_Zm00001d021981</name>
</gene>
<organism evidence="1">
    <name type="scientific">Zea mays</name>
    <name type="common">Maize</name>
    <dbReference type="NCBI Taxonomy" id="4577"/>
    <lineage>
        <taxon>Eukaryota</taxon>
        <taxon>Viridiplantae</taxon>
        <taxon>Streptophyta</taxon>
        <taxon>Embryophyta</taxon>
        <taxon>Tracheophyta</taxon>
        <taxon>Spermatophyta</taxon>
        <taxon>Magnoliopsida</taxon>
        <taxon>Liliopsida</taxon>
        <taxon>Poales</taxon>
        <taxon>Poaceae</taxon>
        <taxon>PACMAD clade</taxon>
        <taxon>Panicoideae</taxon>
        <taxon>Andropogonodae</taxon>
        <taxon>Andropogoneae</taxon>
        <taxon>Tripsacinae</taxon>
        <taxon>Zea</taxon>
    </lineage>
</organism>
<protein>
    <submittedName>
        <fullName evidence="1">Peptidase M20/M25/M40 family protein</fullName>
    </submittedName>
</protein>
<dbReference type="InterPro" id="IPR002933">
    <property type="entry name" value="Peptidase_M20"/>
</dbReference>
<evidence type="ECO:0000313" key="1">
    <source>
        <dbReference type="EMBL" id="ONM59215.1"/>
    </source>
</evidence>
<dbReference type="InParanoid" id="A0A1D6IIA2"/>